<organism evidence="1 2">
    <name type="scientific">Kingdonia uniflora</name>
    <dbReference type="NCBI Taxonomy" id="39325"/>
    <lineage>
        <taxon>Eukaryota</taxon>
        <taxon>Viridiplantae</taxon>
        <taxon>Streptophyta</taxon>
        <taxon>Embryophyta</taxon>
        <taxon>Tracheophyta</taxon>
        <taxon>Spermatophyta</taxon>
        <taxon>Magnoliopsida</taxon>
        <taxon>Ranunculales</taxon>
        <taxon>Circaeasteraceae</taxon>
        <taxon>Kingdonia</taxon>
    </lineage>
</organism>
<dbReference type="Proteomes" id="UP000541444">
    <property type="component" value="Unassembled WGS sequence"/>
</dbReference>
<dbReference type="OrthoDB" id="1166390at2759"/>
<name>A0A7J7M0Z0_9MAGN</name>
<comment type="caution">
    <text evidence="1">The sequence shown here is derived from an EMBL/GenBank/DDBJ whole genome shotgun (WGS) entry which is preliminary data.</text>
</comment>
<keyword evidence="2" id="KW-1185">Reference proteome</keyword>
<protein>
    <submittedName>
        <fullName evidence="1">Uncharacterized protein</fullName>
    </submittedName>
</protein>
<evidence type="ECO:0000313" key="2">
    <source>
        <dbReference type="Proteomes" id="UP000541444"/>
    </source>
</evidence>
<reference evidence="1 2" key="1">
    <citation type="journal article" date="2020" name="IScience">
        <title>Genome Sequencing of the Endangered Kingdonia uniflora (Circaeasteraceae, Ranunculales) Reveals Potential Mechanisms of Evolutionary Specialization.</title>
        <authorList>
            <person name="Sun Y."/>
            <person name="Deng T."/>
            <person name="Zhang A."/>
            <person name="Moore M.J."/>
            <person name="Landis J.B."/>
            <person name="Lin N."/>
            <person name="Zhang H."/>
            <person name="Zhang X."/>
            <person name="Huang J."/>
            <person name="Zhang X."/>
            <person name="Sun H."/>
            <person name="Wang H."/>
        </authorList>
    </citation>
    <scope>NUCLEOTIDE SEQUENCE [LARGE SCALE GENOMIC DNA]</scope>
    <source>
        <strain evidence="1">TB1705</strain>
        <tissue evidence="1">Leaf</tissue>
    </source>
</reference>
<proteinExistence type="predicted"/>
<gene>
    <name evidence="1" type="ORF">GIB67_042476</name>
</gene>
<evidence type="ECO:0000313" key="1">
    <source>
        <dbReference type="EMBL" id="KAF6148517.1"/>
    </source>
</evidence>
<dbReference type="AlphaFoldDB" id="A0A7J7M0Z0"/>
<accession>A0A7J7M0Z0</accession>
<dbReference type="EMBL" id="JACGCM010001844">
    <property type="protein sequence ID" value="KAF6148517.1"/>
    <property type="molecule type" value="Genomic_DNA"/>
</dbReference>
<sequence>MNLLYLIWLSRNDAVFEGSDINYNNLKIKILNTIKDIAPLSTYCMFNNSFELSILVSLGVPTKARPAPKVQGCRWPLPWFEEAKINSDGSAIGNPGKADFGAVARGHYGEVLVLSLKV</sequence>